<evidence type="ECO:0000256" key="2">
    <source>
        <dbReference type="SAM" id="MobiDB-lite"/>
    </source>
</evidence>
<feature type="compositionally biased region" description="Polar residues" evidence="2">
    <location>
        <begin position="604"/>
        <end position="629"/>
    </location>
</feature>
<feature type="compositionally biased region" description="Polar residues" evidence="2">
    <location>
        <begin position="154"/>
        <end position="164"/>
    </location>
</feature>
<feature type="region of interest" description="Disordered" evidence="2">
    <location>
        <begin position="328"/>
        <end position="356"/>
    </location>
</feature>
<feature type="region of interest" description="Disordered" evidence="2">
    <location>
        <begin position="519"/>
        <end position="630"/>
    </location>
</feature>
<feature type="compositionally biased region" description="Polar residues" evidence="2">
    <location>
        <begin position="339"/>
        <end position="356"/>
    </location>
</feature>
<reference evidence="3 4" key="1">
    <citation type="journal article" date="2017" name="Genome Announc.">
        <title>Genome sequence of the saprophytic ascomycete Epicoccum nigrum ICMP 19927 strain isolated from New Zealand.</title>
        <authorList>
            <person name="Fokin M."/>
            <person name="Fleetwood D."/>
            <person name="Weir B.S."/>
            <person name="Villas-Boas S.G."/>
        </authorList>
    </citation>
    <scope>NUCLEOTIDE SEQUENCE [LARGE SCALE GENOMIC DNA]</scope>
    <source>
        <strain evidence="3 4">ICMP 19927</strain>
    </source>
</reference>
<feature type="compositionally biased region" description="Polar residues" evidence="2">
    <location>
        <begin position="519"/>
        <end position="545"/>
    </location>
</feature>
<feature type="compositionally biased region" description="Polar residues" evidence="2">
    <location>
        <begin position="172"/>
        <end position="184"/>
    </location>
</feature>
<feature type="compositionally biased region" description="Basic residues" evidence="2">
    <location>
        <begin position="707"/>
        <end position="718"/>
    </location>
</feature>
<sequence length="730" mass="79368">MPAPTSTTIPEADMIAELQRENARLQAEADGAKDRAAHRHREMMHANRRAEKAENTLGRHTEERKAQEAKYYMLYCGYTQTIEGLEAQIKSQKTDSQKEAMDAQVKIITETEDRLRKQFEGEIGAMRSQFKQAMQVLHNQVQELKKQLQQAAQRESSQNSQIATGTRAGHPIQSQEGSNASVNAGNDKRKRQDSTGYADATPDLKRSRTTSTVSRAPDTMTKAKAPAMTRAPARRPTKPSQVPKSFTQQMGIPQNRHNPAQEFSFQVLQPPQQQAIPPCSSSAEVSFQQYYQGVNTRRLAQGLPTMSQIQVREAFSNFVQRINRESARSAFDRGGNAPAMQQQSPNKRLGQRGTQQQPISIDLSLSDMKMHAEIQPSSLDQSKPKPFGQGLGASPNMLPPRNGQGVQFGTFQFQSPQKTQQLPPANLQGNDMGSSQLSATPELSQMSSMTTSTVEPTVDPLKLSLSGPSAFPALGSQDFQNFNRLGQDSHNNDGSLYMPTLDDFNSLDFNFNDPIFQQITKNTNTSGPAAQSGTSAPPVSVSAQAGSPPPQDWLLQDPHPGIPVDPSLLPPVAQNTSVNPAGTTSASPAPPVPTFPQVSHQAPAVSTSSPVRSTPAPAQSTRAPVQSTPAPVINDLPKPCLHCHERWWNSTCDAGEPCANCQGSGVACERPICHSDATGCANPRCVRVHTNDGSGYVNVVAKPKALKRVGKREGRKRSPKEVETGQKAAW</sequence>
<dbReference type="InParanoid" id="A0A1Y2M5H8"/>
<evidence type="ECO:0008006" key="5">
    <source>
        <dbReference type="Google" id="ProtNLM"/>
    </source>
</evidence>
<dbReference type="AlphaFoldDB" id="A0A1Y2M5H8"/>
<feature type="region of interest" description="Disordered" evidence="2">
    <location>
        <begin position="147"/>
        <end position="245"/>
    </location>
</feature>
<evidence type="ECO:0000313" key="3">
    <source>
        <dbReference type="EMBL" id="OSS51350.1"/>
    </source>
</evidence>
<proteinExistence type="predicted"/>
<accession>A0A1Y2M5H8</accession>
<name>A0A1Y2M5H8_EPING</name>
<organism evidence="3 4">
    <name type="scientific">Epicoccum nigrum</name>
    <name type="common">Soil fungus</name>
    <name type="synonym">Epicoccum purpurascens</name>
    <dbReference type="NCBI Taxonomy" id="105696"/>
    <lineage>
        <taxon>Eukaryota</taxon>
        <taxon>Fungi</taxon>
        <taxon>Dikarya</taxon>
        <taxon>Ascomycota</taxon>
        <taxon>Pezizomycotina</taxon>
        <taxon>Dothideomycetes</taxon>
        <taxon>Pleosporomycetidae</taxon>
        <taxon>Pleosporales</taxon>
        <taxon>Pleosporineae</taxon>
        <taxon>Didymellaceae</taxon>
        <taxon>Epicoccum</taxon>
    </lineage>
</organism>
<dbReference type="CDD" id="cd00067">
    <property type="entry name" value="GAL4"/>
    <property type="match status" value="1"/>
</dbReference>
<feature type="region of interest" description="Disordered" evidence="2">
    <location>
        <begin position="374"/>
        <end position="398"/>
    </location>
</feature>
<keyword evidence="4" id="KW-1185">Reference proteome</keyword>
<evidence type="ECO:0000256" key="1">
    <source>
        <dbReference type="ARBA" id="ARBA00023242"/>
    </source>
</evidence>
<dbReference type="EMBL" id="KZ107840">
    <property type="protein sequence ID" value="OSS51350.1"/>
    <property type="molecule type" value="Genomic_DNA"/>
</dbReference>
<dbReference type="Proteomes" id="UP000193240">
    <property type="component" value="Unassembled WGS sequence"/>
</dbReference>
<feature type="compositionally biased region" description="Basic and acidic residues" evidence="2">
    <location>
        <begin position="43"/>
        <end position="63"/>
    </location>
</feature>
<feature type="region of interest" description="Disordered" evidence="2">
    <location>
        <begin position="707"/>
        <end position="730"/>
    </location>
</feature>
<evidence type="ECO:0000313" key="4">
    <source>
        <dbReference type="Proteomes" id="UP000193240"/>
    </source>
</evidence>
<feature type="compositionally biased region" description="Low complexity" evidence="2">
    <location>
        <begin position="219"/>
        <end position="231"/>
    </location>
</feature>
<dbReference type="GO" id="GO:0000981">
    <property type="term" value="F:DNA-binding transcription factor activity, RNA polymerase II-specific"/>
    <property type="evidence" value="ECO:0007669"/>
    <property type="project" value="InterPro"/>
</dbReference>
<keyword evidence="1" id="KW-0539">Nucleus</keyword>
<dbReference type="InterPro" id="IPR001138">
    <property type="entry name" value="Zn2Cys6_DnaBD"/>
</dbReference>
<feature type="region of interest" description="Disordered" evidence="2">
    <location>
        <begin position="22"/>
        <end position="63"/>
    </location>
</feature>
<dbReference type="GO" id="GO:0008270">
    <property type="term" value="F:zinc ion binding"/>
    <property type="evidence" value="ECO:0007669"/>
    <property type="project" value="InterPro"/>
</dbReference>
<gene>
    <name evidence="3" type="ORF">B5807_03307</name>
</gene>
<protein>
    <recommendedName>
        <fullName evidence="5">C3H1-type domain-containing protein</fullName>
    </recommendedName>
</protein>